<reference evidence="2 3" key="2">
    <citation type="journal article" date="2014" name="J. Gen. Appl. Microbiol.">
        <title>The early diverging ascomycetous budding yeast Saitoella complicata has three histone deacetylases belonging to the Clr6, Hos2, and Rpd3 lineages.</title>
        <authorList>
            <person name="Nishida H."/>
            <person name="Matsumoto T."/>
            <person name="Kondo S."/>
            <person name="Hamamoto M."/>
            <person name="Yoshikawa H."/>
        </authorList>
    </citation>
    <scope>NUCLEOTIDE SEQUENCE [LARGE SCALE GENOMIC DNA]</scope>
    <source>
        <strain evidence="2 3">NRRL Y-17804</strain>
    </source>
</reference>
<reference evidence="2 3" key="1">
    <citation type="journal article" date="2011" name="J. Gen. Appl. Microbiol.">
        <title>Draft genome sequencing of the enigmatic yeast Saitoella complicata.</title>
        <authorList>
            <person name="Nishida H."/>
            <person name="Hamamoto M."/>
            <person name="Sugiyama J."/>
        </authorList>
    </citation>
    <scope>NUCLEOTIDE SEQUENCE [LARGE SCALE GENOMIC DNA]</scope>
    <source>
        <strain evidence="2 3">NRRL Y-17804</strain>
    </source>
</reference>
<protein>
    <recommendedName>
        <fullName evidence="4">Secreted protein</fullName>
    </recommendedName>
</protein>
<sequence>MNGDHHIVVFSLALHVFLRVATHHSVDVLTPDFLHSPDTRSRKNTCVEVYSVASTLRSGVLAHIAQKDVGAQCDTSSCQLLRSEENEDEFVNDDDDDDNSRLCIIRLGLRVLYRLRRRCPERKIGTNLVHITSCRYVGLLSSSNEVCCKCMHVL</sequence>
<dbReference type="EMBL" id="BACD03000040">
    <property type="protein sequence ID" value="GAO51021.1"/>
    <property type="molecule type" value="Genomic_DNA"/>
</dbReference>
<proteinExistence type="predicted"/>
<gene>
    <name evidence="2" type="ORF">G7K_5133-t1</name>
</gene>
<evidence type="ECO:0000256" key="1">
    <source>
        <dbReference type="SAM" id="SignalP"/>
    </source>
</evidence>
<comment type="caution">
    <text evidence="2">The sequence shown here is derived from an EMBL/GenBank/DDBJ whole genome shotgun (WGS) entry which is preliminary data.</text>
</comment>
<evidence type="ECO:0000313" key="3">
    <source>
        <dbReference type="Proteomes" id="UP000033140"/>
    </source>
</evidence>
<dbReference type="AlphaFoldDB" id="A0A0E9NMW7"/>
<evidence type="ECO:0008006" key="4">
    <source>
        <dbReference type="Google" id="ProtNLM"/>
    </source>
</evidence>
<feature type="signal peptide" evidence="1">
    <location>
        <begin position="1"/>
        <end position="23"/>
    </location>
</feature>
<keyword evidence="3" id="KW-1185">Reference proteome</keyword>
<name>A0A0E9NMW7_SAICN</name>
<reference evidence="2 3" key="3">
    <citation type="journal article" date="2015" name="Genome Announc.">
        <title>Draft Genome Sequence of the Archiascomycetous Yeast Saitoella complicata.</title>
        <authorList>
            <person name="Yamauchi K."/>
            <person name="Kondo S."/>
            <person name="Hamamoto M."/>
            <person name="Takahashi Y."/>
            <person name="Ogura Y."/>
            <person name="Hayashi T."/>
            <person name="Nishida H."/>
        </authorList>
    </citation>
    <scope>NUCLEOTIDE SEQUENCE [LARGE SCALE GENOMIC DNA]</scope>
    <source>
        <strain evidence="2 3">NRRL Y-17804</strain>
    </source>
</reference>
<evidence type="ECO:0000313" key="2">
    <source>
        <dbReference type="EMBL" id="GAO51021.1"/>
    </source>
</evidence>
<accession>A0A0E9NMW7</accession>
<dbReference type="Proteomes" id="UP000033140">
    <property type="component" value="Unassembled WGS sequence"/>
</dbReference>
<keyword evidence="1" id="KW-0732">Signal</keyword>
<organism evidence="2 3">
    <name type="scientific">Saitoella complicata (strain BCRC 22490 / CBS 7301 / JCM 7358 / NBRC 10748 / NRRL Y-17804)</name>
    <dbReference type="NCBI Taxonomy" id="698492"/>
    <lineage>
        <taxon>Eukaryota</taxon>
        <taxon>Fungi</taxon>
        <taxon>Dikarya</taxon>
        <taxon>Ascomycota</taxon>
        <taxon>Taphrinomycotina</taxon>
        <taxon>Taphrinomycotina incertae sedis</taxon>
        <taxon>Saitoella</taxon>
    </lineage>
</organism>
<feature type="chain" id="PRO_5002430580" description="Secreted protein" evidence="1">
    <location>
        <begin position="24"/>
        <end position="154"/>
    </location>
</feature>